<evidence type="ECO:0000256" key="1">
    <source>
        <dbReference type="ARBA" id="ARBA00022679"/>
    </source>
</evidence>
<sequence length="161" mass="18249">MITLRRATAADAPVIRRLIHAERLNPFGLNWRRFWLAMDEDGRVIGCGQVKPHCDGSRELASIVVLPAWRKRGAASTIIRQLLTENPPPLYLTCRAELTGFYARFGFAVVENPAELPPYFRWIIQLTRSLSHVFPPLARLRVMILRHTTTPKPQSLPAQSG</sequence>
<dbReference type="PROSITE" id="PS51186">
    <property type="entry name" value="GNAT"/>
    <property type="match status" value="1"/>
</dbReference>
<dbReference type="SUPFAM" id="SSF55729">
    <property type="entry name" value="Acyl-CoA N-acyltransferases (Nat)"/>
    <property type="match status" value="1"/>
</dbReference>
<dbReference type="InterPro" id="IPR050832">
    <property type="entry name" value="Bact_Acetyltransf"/>
</dbReference>
<reference evidence="4" key="1">
    <citation type="journal article" date="2020" name="mSystems">
        <title>Genome- and Community-Level Interaction Insights into Carbon Utilization and Element Cycling Functions of Hydrothermarchaeota in Hydrothermal Sediment.</title>
        <authorList>
            <person name="Zhou Z."/>
            <person name="Liu Y."/>
            <person name="Xu W."/>
            <person name="Pan J."/>
            <person name="Luo Z.H."/>
            <person name="Li M."/>
        </authorList>
    </citation>
    <scope>NUCLEOTIDE SEQUENCE [LARGE SCALE GENOMIC DNA]</scope>
    <source>
        <strain evidence="4">SpSt-289</strain>
    </source>
</reference>
<evidence type="ECO:0000313" key="4">
    <source>
        <dbReference type="EMBL" id="HDX32481.1"/>
    </source>
</evidence>
<organism evidence="4">
    <name type="scientific">Caldilinea aerophila</name>
    <dbReference type="NCBI Taxonomy" id="133453"/>
    <lineage>
        <taxon>Bacteria</taxon>
        <taxon>Bacillati</taxon>
        <taxon>Chloroflexota</taxon>
        <taxon>Caldilineae</taxon>
        <taxon>Caldilineales</taxon>
        <taxon>Caldilineaceae</taxon>
        <taxon>Caldilinea</taxon>
    </lineage>
</organism>
<feature type="domain" description="N-acetyltransferase" evidence="3">
    <location>
        <begin position="2"/>
        <end position="127"/>
    </location>
</feature>
<dbReference type="GO" id="GO:0016747">
    <property type="term" value="F:acyltransferase activity, transferring groups other than amino-acyl groups"/>
    <property type="evidence" value="ECO:0007669"/>
    <property type="project" value="InterPro"/>
</dbReference>
<dbReference type="InterPro" id="IPR000182">
    <property type="entry name" value="GNAT_dom"/>
</dbReference>
<comment type="caution">
    <text evidence="4">The sequence shown here is derived from an EMBL/GenBank/DDBJ whole genome shotgun (WGS) entry which is preliminary data.</text>
</comment>
<evidence type="ECO:0000259" key="3">
    <source>
        <dbReference type="PROSITE" id="PS51186"/>
    </source>
</evidence>
<dbReference type="InterPro" id="IPR016181">
    <property type="entry name" value="Acyl_CoA_acyltransferase"/>
</dbReference>
<dbReference type="AlphaFoldDB" id="A0A7C1JIT0"/>
<accession>A0A7C1JIT0</accession>
<protein>
    <submittedName>
        <fullName evidence="4">N-acetyltransferase</fullName>
    </submittedName>
</protein>
<dbReference type="PANTHER" id="PTHR43877">
    <property type="entry name" value="AMINOALKYLPHOSPHONATE N-ACETYLTRANSFERASE-RELATED-RELATED"/>
    <property type="match status" value="1"/>
</dbReference>
<dbReference type="EMBL" id="DSMG01000135">
    <property type="protein sequence ID" value="HDX32481.1"/>
    <property type="molecule type" value="Genomic_DNA"/>
</dbReference>
<gene>
    <name evidence="4" type="ORF">ENQ20_13490</name>
</gene>
<keyword evidence="1 4" id="KW-0808">Transferase</keyword>
<keyword evidence="2" id="KW-0012">Acyltransferase</keyword>
<dbReference type="Pfam" id="PF13508">
    <property type="entry name" value="Acetyltransf_7"/>
    <property type="match status" value="1"/>
</dbReference>
<dbReference type="CDD" id="cd04301">
    <property type="entry name" value="NAT_SF"/>
    <property type="match status" value="1"/>
</dbReference>
<dbReference type="Gene3D" id="3.40.630.30">
    <property type="match status" value="1"/>
</dbReference>
<proteinExistence type="predicted"/>
<name>A0A7C1JIT0_9CHLR</name>
<evidence type="ECO:0000256" key="2">
    <source>
        <dbReference type="ARBA" id="ARBA00023315"/>
    </source>
</evidence>